<dbReference type="GO" id="GO:0003700">
    <property type="term" value="F:DNA-binding transcription factor activity"/>
    <property type="evidence" value="ECO:0007669"/>
    <property type="project" value="InterPro"/>
</dbReference>
<dbReference type="EMBL" id="BMZS01000015">
    <property type="protein sequence ID" value="GHD62902.1"/>
    <property type="molecule type" value="Genomic_DNA"/>
</dbReference>
<evidence type="ECO:0000313" key="7">
    <source>
        <dbReference type="Proteomes" id="UP000630353"/>
    </source>
</evidence>
<organism evidence="6 7">
    <name type="scientific">Thalassobaculum fulvum</name>
    <dbReference type="NCBI Taxonomy" id="1633335"/>
    <lineage>
        <taxon>Bacteria</taxon>
        <taxon>Pseudomonadati</taxon>
        <taxon>Pseudomonadota</taxon>
        <taxon>Alphaproteobacteria</taxon>
        <taxon>Rhodospirillales</taxon>
        <taxon>Thalassobaculaceae</taxon>
        <taxon>Thalassobaculum</taxon>
    </lineage>
</organism>
<dbReference type="AlphaFoldDB" id="A0A919CTU1"/>
<dbReference type="CDD" id="cd08422">
    <property type="entry name" value="PBP2_CrgA_like"/>
    <property type="match status" value="1"/>
</dbReference>
<keyword evidence="2" id="KW-0805">Transcription regulation</keyword>
<dbReference type="InterPro" id="IPR058163">
    <property type="entry name" value="LysR-type_TF_proteobact-type"/>
</dbReference>
<dbReference type="RefSeq" id="WP_189995324.1">
    <property type="nucleotide sequence ID" value="NZ_BMZS01000015.1"/>
</dbReference>
<dbReference type="SUPFAM" id="SSF46785">
    <property type="entry name" value="Winged helix' DNA-binding domain"/>
    <property type="match status" value="1"/>
</dbReference>
<comment type="caution">
    <text evidence="6">The sequence shown here is derived from an EMBL/GenBank/DDBJ whole genome shotgun (WGS) entry which is preliminary data.</text>
</comment>
<sequence length="308" mass="33802">MLDNLSAMASFARVVDEGSFSRAAIRLGLSKSAVSKQVARLEDRLGTRLLNRSTRRLSLTEAGLRLYERCQRIIAEAEAAEAEAGSLQSDPSGLLRVTTGVSFGQLHLARHLPALLDRHPGLAIDLVLNDRVVDMVEEGYDVALRIGRLADSSLIARRLAPVRRILAAAPAYLERHGAPSCPRDLQHHACLGYSLSLSGTVWALHGPDGVHNHRFQPRVVANNGDSLSAMAAGGLGIVHMPTFILARYMRRGELVRVLPGYELQPAALYAVYPPGRPLAAKVRAFIDFAVETFTDQPYWDRPYWDEPV</sequence>
<dbReference type="FunFam" id="3.40.190.290:FF:000001">
    <property type="entry name" value="Transcriptional regulator, LysR family"/>
    <property type="match status" value="1"/>
</dbReference>
<keyword evidence="3" id="KW-0238">DNA-binding</keyword>
<dbReference type="PRINTS" id="PR00039">
    <property type="entry name" value="HTHLYSR"/>
</dbReference>
<evidence type="ECO:0000259" key="5">
    <source>
        <dbReference type="PROSITE" id="PS50931"/>
    </source>
</evidence>
<dbReference type="PANTHER" id="PTHR30537:SF5">
    <property type="entry name" value="HTH-TYPE TRANSCRIPTIONAL ACTIVATOR TTDR-RELATED"/>
    <property type="match status" value="1"/>
</dbReference>
<dbReference type="PANTHER" id="PTHR30537">
    <property type="entry name" value="HTH-TYPE TRANSCRIPTIONAL REGULATOR"/>
    <property type="match status" value="1"/>
</dbReference>
<dbReference type="Pfam" id="PF00126">
    <property type="entry name" value="HTH_1"/>
    <property type="match status" value="1"/>
</dbReference>
<reference evidence="6" key="2">
    <citation type="submission" date="2020-09" db="EMBL/GenBank/DDBJ databases">
        <authorList>
            <person name="Sun Q."/>
            <person name="Kim S."/>
        </authorList>
    </citation>
    <scope>NUCLEOTIDE SEQUENCE</scope>
    <source>
        <strain evidence="6">KCTC 42651</strain>
    </source>
</reference>
<proteinExistence type="inferred from homology"/>
<evidence type="ECO:0000313" key="6">
    <source>
        <dbReference type="EMBL" id="GHD62902.1"/>
    </source>
</evidence>
<keyword evidence="4" id="KW-0804">Transcription</keyword>
<dbReference type="Pfam" id="PF03466">
    <property type="entry name" value="LysR_substrate"/>
    <property type="match status" value="1"/>
</dbReference>
<dbReference type="InterPro" id="IPR036390">
    <property type="entry name" value="WH_DNA-bd_sf"/>
</dbReference>
<dbReference type="FunFam" id="1.10.10.10:FF:000001">
    <property type="entry name" value="LysR family transcriptional regulator"/>
    <property type="match status" value="1"/>
</dbReference>
<dbReference type="Gene3D" id="3.40.190.290">
    <property type="match status" value="1"/>
</dbReference>
<dbReference type="Proteomes" id="UP000630353">
    <property type="component" value="Unassembled WGS sequence"/>
</dbReference>
<dbReference type="GO" id="GO:0006351">
    <property type="term" value="P:DNA-templated transcription"/>
    <property type="evidence" value="ECO:0007669"/>
    <property type="project" value="TreeGrafter"/>
</dbReference>
<name>A0A919CTU1_9PROT</name>
<keyword evidence="7" id="KW-1185">Reference proteome</keyword>
<protein>
    <submittedName>
        <fullName evidence="6">LysR family transcriptional regulator</fullName>
    </submittedName>
</protein>
<dbReference type="GO" id="GO:0043565">
    <property type="term" value="F:sequence-specific DNA binding"/>
    <property type="evidence" value="ECO:0007669"/>
    <property type="project" value="TreeGrafter"/>
</dbReference>
<evidence type="ECO:0000256" key="4">
    <source>
        <dbReference type="ARBA" id="ARBA00023163"/>
    </source>
</evidence>
<evidence type="ECO:0000256" key="1">
    <source>
        <dbReference type="ARBA" id="ARBA00009437"/>
    </source>
</evidence>
<feature type="domain" description="HTH lysR-type" evidence="5">
    <location>
        <begin position="3"/>
        <end position="60"/>
    </location>
</feature>
<dbReference type="SUPFAM" id="SSF53850">
    <property type="entry name" value="Periplasmic binding protein-like II"/>
    <property type="match status" value="1"/>
</dbReference>
<dbReference type="Gene3D" id="1.10.10.10">
    <property type="entry name" value="Winged helix-like DNA-binding domain superfamily/Winged helix DNA-binding domain"/>
    <property type="match status" value="1"/>
</dbReference>
<dbReference type="InterPro" id="IPR005119">
    <property type="entry name" value="LysR_subst-bd"/>
</dbReference>
<dbReference type="InterPro" id="IPR036388">
    <property type="entry name" value="WH-like_DNA-bd_sf"/>
</dbReference>
<dbReference type="InterPro" id="IPR000847">
    <property type="entry name" value="LysR_HTH_N"/>
</dbReference>
<dbReference type="PROSITE" id="PS50931">
    <property type="entry name" value="HTH_LYSR"/>
    <property type="match status" value="1"/>
</dbReference>
<reference evidence="6" key="1">
    <citation type="journal article" date="2014" name="Int. J. Syst. Evol. Microbiol.">
        <title>Complete genome sequence of Corynebacterium casei LMG S-19264T (=DSM 44701T), isolated from a smear-ripened cheese.</title>
        <authorList>
            <consortium name="US DOE Joint Genome Institute (JGI-PGF)"/>
            <person name="Walter F."/>
            <person name="Albersmeier A."/>
            <person name="Kalinowski J."/>
            <person name="Ruckert C."/>
        </authorList>
    </citation>
    <scope>NUCLEOTIDE SEQUENCE</scope>
    <source>
        <strain evidence="6">KCTC 42651</strain>
    </source>
</reference>
<evidence type="ECO:0000256" key="3">
    <source>
        <dbReference type="ARBA" id="ARBA00023125"/>
    </source>
</evidence>
<evidence type="ECO:0000256" key="2">
    <source>
        <dbReference type="ARBA" id="ARBA00023015"/>
    </source>
</evidence>
<gene>
    <name evidence="6" type="ORF">GCM10017083_52380</name>
</gene>
<accession>A0A919CTU1</accession>
<comment type="similarity">
    <text evidence="1">Belongs to the LysR transcriptional regulatory family.</text>
</comment>